<sequence length="148" mass="17397">QLKSINLTLEKLHNENVLLKEHFSKLESTVTKTYQQWESDEKAYLLRRIEQLETENYRLKQNYNYQTQCDKCIRAITDLVIKTIIMQEVRIDKINLLLVHLKILYLGARHLGATIFGRAAFGRDDIWARRHLDACTTKAFSKSAFVKV</sequence>
<dbReference type="Proteomes" id="UP000677228">
    <property type="component" value="Unassembled WGS sequence"/>
</dbReference>
<feature type="coiled-coil region" evidence="1">
    <location>
        <begin position="9"/>
        <end position="62"/>
    </location>
</feature>
<accession>A0A8S2SCU2</accession>
<evidence type="ECO:0000256" key="1">
    <source>
        <dbReference type="SAM" id="Coils"/>
    </source>
</evidence>
<evidence type="ECO:0000313" key="4">
    <source>
        <dbReference type="Proteomes" id="UP000682733"/>
    </source>
</evidence>
<keyword evidence="1" id="KW-0175">Coiled coil</keyword>
<gene>
    <name evidence="2" type="ORF">OVA965_LOCUS33302</name>
    <name evidence="3" type="ORF">TMI583_LOCUS34186</name>
</gene>
<comment type="caution">
    <text evidence="3">The sequence shown here is derived from an EMBL/GenBank/DDBJ whole genome shotgun (WGS) entry which is preliminary data.</text>
</comment>
<evidence type="ECO:0000313" key="2">
    <source>
        <dbReference type="EMBL" id="CAF1408805.1"/>
    </source>
</evidence>
<feature type="non-terminal residue" evidence="3">
    <location>
        <position position="1"/>
    </location>
</feature>
<proteinExistence type="predicted"/>
<dbReference type="Proteomes" id="UP000682733">
    <property type="component" value="Unassembled WGS sequence"/>
</dbReference>
<protein>
    <submittedName>
        <fullName evidence="3">Uncharacterized protein</fullName>
    </submittedName>
</protein>
<dbReference type="AlphaFoldDB" id="A0A8S2SCU2"/>
<reference evidence="3" key="1">
    <citation type="submission" date="2021-02" db="EMBL/GenBank/DDBJ databases">
        <authorList>
            <person name="Nowell W R."/>
        </authorList>
    </citation>
    <scope>NUCLEOTIDE SEQUENCE</scope>
</reference>
<organism evidence="3 4">
    <name type="scientific">Didymodactylos carnosus</name>
    <dbReference type="NCBI Taxonomy" id="1234261"/>
    <lineage>
        <taxon>Eukaryota</taxon>
        <taxon>Metazoa</taxon>
        <taxon>Spiralia</taxon>
        <taxon>Gnathifera</taxon>
        <taxon>Rotifera</taxon>
        <taxon>Eurotatoria</taxon>
        <taxon>Bdelloidea</taxon>
        <taxon>Philodinida</taxon>
        <taxon>Philodinidae</taxon>
        <taxon>Didymodactylos</taxon>
    </lineage>
</organism>
<dbReference type="EMBL" id="CAJOBA010048529">
    <property type="protein sequence ID" value="CAF4213642.1"/>
    <property type="molecule type" value="Genomic_DNA"/>
</dbReference>
<evidence type="ECO:0000313" key="3">
    <source>
        <dbReference type="EMBL" id="CAF4213642.1"/>
    </source>
</evidence>
<dbReference type="EMBL" id="CAJNOK010026788">
    <property type="protein sequence ID" value="CAF1408805.1"/>
    <property type="molecule type" value="Genomic_DNA"/>
</dbReference>
<name>A0A8S2SCU2_9BILA</name>